<dbReference type="Pfam" id="PF13561">
    <property type="entry name" value="adh_short_C2"/>
    <property type="match status" value="1"/>
</dbReference>
<proteinExistence type="inferred from homology"/>
<dbReference type="FunFam" id="3.40.50.720:FF:000084">
    <property type="entry name" value="Short-chain dehydrogenase reductase"/>
    <property type="match status" value="1"/>
</dbReference>
<comment type="caution">
    <text evidence="3">The sequence shown here is derived from an EMBL/GenBank/DDBJ whole genome shotgun (WGS) entry which is preliminary data.</text>
</comment>
<dbReference type="PANTHER" id="PTHR43639:SF1">
    <property type="entry name" value="SHORT-CHAIN DEHYDROGENASE_REDUCTASE FAMILY PROTEIN"/>
    <property type="match status" value="1"/>
</dbReference>
<dbReference type="PRINTS" id="PR00080">
    <property type="entry name" value="SDRFAMILY"/>
</dbReference>
<accession>A0A2N8HH92</accession>
<dbReference type="InterPro" id="IPR002347">
    <property type="entry name" value="SDR_fam"/>
</dbReference>
<evidence type="ECO:0000313" key="3">
    <source>
        <dbReference type="EMBL" id="PNC20857.1"/>
    </source>
</evidence>
<dbReference type="EMBL" id="PJKA01000001">
    <property type="protein sequence ID" value="PNC20857.1"/>
    <property type="molecule type" value="Genomic_DNA"/>
</dbReference>
<evidence type="ECO:0000313" key="4">
    <source>
        <dbReference type="Proteomes" id="UP000236000"/>
    </source>
</evidence>
<dbReference type="RefSeq" id="WP_102711327.1">
    <property type="nucleotide sequence ID" value="NZ_PJKA01000001.1"/>
</dbReference>
<dbReference type="AlphaFoldDB" id="A0A2N8HH92"/>
<gene>
    <name evidence="3" type="ORF">CXU22_00115</name>
</gene>
<dbReference type="OrthoDB" id="9781121at2"/>
<organism evidence="3 4">
    <name type="scientific">Akkermansia muciniphila</name>
    <dbReference type="NCBI Taxonomy" id="239935"/>
    <lineage>
        <taxon>Bacteria</taxon>
        <taxon>Pseudomonadati</taxon>
        <taxon>Verrucomicrobiota</taxon>
        <taxon>Verrucomicrobiia</taxon>
        <taxon>Verrucomicrobiales</taxon>
        <taxon>Akkermansiaceae</taxon>
        <taxon>Akkermansia</taxon>
    </lineage>
</organism>
<dbReference type="InterPro" id="IPR036291">
    <property type="entry name" value="NAD(P)-bd_dom_sf"/>
</dbReference>
<evidence type="ECO:0000256" key="1">
    <source>
        <dbReference type="ARBA" id="ARBA00006484"/>
    </source>
</evidence>
<comment type="similarity">
    <text evidence="1">Belongs to the short-chain dehydrogenases/reductases (SDR) family.</text>
</comment>
<protein>
    <submittedName>
        <fullName evidence="3">Short-chain dehydrogenase</fullName>
    </submittedName>
</protein>
<sequence length="261" mass="27890">MKDIDFSGRVVVVTGGASGIGRAIARAYAAAGAQLAVLDVRHGETAALLEELPGEGHLCVTGDAGVEEDVRFFAEKVLERFVHVDVLVNNACITRRGILSGCSYEDFNEVLRVGVSAPYLLSLLFRDHFSRGASMINIASTRASMSQKDTESYSAVKGALVSLTHALAMSLAPFGVRVNSISPGWIDTGAFGPLSREDALQHPAGRAGTPEDIVQAVFFLCRSGFVNAENLVIDGGMTRMMVYHGDEGWTFRPELPDTVPS</sequence>
<name>A0A2N8HH92_9BACT</name>
<reference evidence="3 4" key="1">
    <citation type="journal article" date="2017" name="BMC Genomics">
        <title>Genome sequencing of 39 Akkermansia muciniphila isolates reveals its population structure, genomic and functional diverisity, and global distribution in mammalian gut microbiotas.</title>
        <authorList>
            <person name="Guo X."/>
            <person name="Li S."/>
            <person name="Zhang J."/>
            <person name="Wu F."/>
            <person name="Li X."/>
            <person name="Wu D."/>
            <person name="Zhang M."/>
            <person name="Ou Z."/>
            <person name="Jie Z."/>
            <person name="Yan Q."/>
            <person name="Li P."/>
            <person name="Yi J."/>
            <person name="Peng Y."/>
        </authorList>
    </citation>
    <scope>NUCLEOTIDE SEQUENCE [LARGE SCALE GENOMIC DNA]</scope>
    <source>
        <strain evidence="3 4">GP24</strain>
    </source>
</reference>
<dbReference type="GO" id="GO:0016491">
    <property type="term" value="F:oxidoreductase activity"/>
    <property type="evidence" value="ECO:0007669"/>
    <property type="project" value="UniProtKB-KW"/>
</dbReference>
<dbReference type="SUPFAM" id="SSF51735">
    <property type="entry name" value="NAD(P)-binding Rossmann-fold domains"/>
    <property type="match status" value="1"/>
</dbReference>
<evidence type="ECO:0000256" key="2">
    <source>
        <dbReference type="ARBA" id="ARBA00023002"/>
    </source>
</evidence>
<dbReference type="PANTHER" id="PTHR43639">
    <property type="entry name" value="OXIDOREDUCTASE, SHORT-CHAIN DEHYDROGENASE/REDUCTASE FAMILY (AFU_ORTHOLOGUE AFUA_5G02870)"/>
    <property type="match status" value="1"/>
</dbReference>
<dbReference type="Gene3D" id="3.40.50.720">
    <property type="entry name" value="NAD(P)-binding Rossmann-like Domain"/>
    <property type="match status" value="1"/>
</dbReference>
<keyword evidence="2" id="KW-0560">Oxidoreductase</keyword>
<dbReference type="Proteomes" id="UP000236000">
    <property type="component" value="Unassembled WGS sequence"/>
</dbReference>
<dbReference type="PRINTS" id="PR00081">
    <property type="entry name" value="GDHRDH"/>
</dbReference>